<feature type="region of interest" description="Disordered" evidence="11">
    <location>
        <begin position="21"/>
        <end position="45"/>
    </location>
</feature>
<dbReference type="Proteomes" id="UP000286921">
    <property type="component" value="Unassembled WGS sequence"/>
</dbReference>
<evidence type="ECO:0000256" key="10">
    <source>
        <dbReference type="PIRNR" id="PIRNR023803"/>
    </source>
</evidence>
<dbReference type="InterPro" id="IPR038085">
    <property type="entry name" value="Rnp2-like_sf"/>
</dbReference>
<dbReference type="PANTHER" id="PTHR15441:SF2">
    <property type="entry name" value="RIBONUCLEASE P_MRP PROTEIN SUBUNIT POP5"/>
    <property type="match status" value="1"/>
</dbReference>
<keyword evidence="7" id="KW-0539">Nucleus</keyword>
<dbReference type="InterPro" id="IPR016819">
    <property type="entry name" value="RNase_P/MRP_POP5"/>
</dbReference>
<name>A0A401KLJ6_ASPAW</name>
<dbReference type="SUPFAM" id="SSF160350">
    <property type="entry name" value="Rnp2-like"/>
    <property type="match status" value="1"/>
</dbReference>
<evidence type="ECO:0000256" key="6">
    <source>
        <dbReference type="ARBA" id="ARBA00022801"/>
    </source>
</evidence>
<protein>
    <recommendedName>
        <fullName evidence="8 10">Ribonuclease P/MRP protein subunit POP5</fullName>
        <ecNumber evidence="4 10">3.1.26.5</ecNumber>
    </recommendedName>
</protein>
<evidence type="ECO:0000256" key="7">
    <source>
        <dbReference type="ARBA" id="ARBA00023242"/>
    </source>
</evidence>
<evidence type="ECO:0000256" key="2">
    <source>
        <dbReference type="ARBA" id="ARBA00004123"/>
    </source>
</evidence>
<dbReference type="Gene3D" id="3.30.70.3250">
    <property type="entry name" value="Ribonuclease P, Pop5 subunit"/>
    <property type="match status" value="1"/>
</dbReference>
<dbReference type="GO" id="GO:0030681">
    <property type="term" value="C:multimeric ribonuclease P complex"/>
    <property type="evidence" value="ECO:0007669"/>
    <property type="project" value="TreeGrafter"/>
</dbReference>
<sequence>MVRLKHRYILLDILYPDPSTWPPATSRTNKNPQSKSKSQAQLQIHSPTSDALTPGLLAKMVREEASLMFGDYGVGRLGGAGAGGISVKYLSPATSTAIIRCPRASFRLVWTALTCMSQVPGFSEGGSKRTRRACVFRVIRVSGTMRKAEEEAIRRARREIVRLREAEESGVLEGLLGGLVDVDGEESTPVTGEDVVGDVMMESEDDE</sequence>
<dbReference type="EMBL" id="BDHI01000007">
    <property type="protein sequence ID" value="GCB20177.1"/>
    <property type="molecule type" value="Genomic_DNA"/>
</dbReference>
<evidence type="ECO:0000256" key="5">
    <source>
        <dbReference type="ARBA" id="ARBA00022694"/>
    </source>
</evidence>
<evidence type="ECO:0000256" key="9">
    <source>
        <dbReference type="ARBA" id="ARBA00055200"/>
    </source>
</evidence>
<accession>A0A401KLJ6</accession>
<comment type="similarity">
    <text evidence="3 10">Belongs to the eukaryotic/archaeal RNase P protein component 2 family.</text>
</comment>
<dbReference type="STRING" id="105351.A0A401KLJ6"/>
<evidence type="ECO:0000256" key="1">
    <source>
        <dbReference type="ARBA" id="ARBA00000928"/>
    </source>
</evidence>
<organism evidence="12 13">
    <name type="scientific">Aspergillus awamori</name>
    <name type="common">Black koji mold</name>
    <dbReference type="NCBI Taxonomy" id="105351"/>
    <lineage>
        <taxon>Eukaryota</taxon>
        <taxon>Fungi</taxon>
        <taxon>Dikarya</taxon>
        <taxon>Ascomycota</taxon>
        <taxon>Pezizomycotina</taxon>
        <taxon>Eurotiomycetes</taxon>
        <taxon>Eurotiomycetidae</taxon>
        <taxon>Eurotiales</taxon>
        <taxon>Aspergillaceae</taxon>
        <taxon>Aspergillus</taxon>
    </lineage>
</organism>
<evidence type="ECO:0000313" key="13">
    <source>
        <dbReference type="Proteomes" id="UP000286921"/>
    </source>
</evidence>
<dbReference type="AlphaFoldDB" id="A0A401KLJ6"/>
<dbReference type="GO" id="GO:0001682">
    <property type="term" value="P:tRNA 5'-leader removal"/>
    <property type="evidence" value="ECO:0007669"/>
    <property type="project" value="InterPro"/>
</dbReference>
<comment type="subcellular location">
    <subcellularLocation>
        <location evidence="2">Nucleus</location>
    </subcellularLocation>
</comment>
<proteinExistence type="inferred from homology"/>
<feature type="compositionally biased region" description="Polar residues" evidence="11">
    <location>
        <begin position="22"/>
        <end position="45"/>
    </location>
</feature>
<dbReference type="EC" id="3.1.26.5" evidence="4 10"/>
<dbReference type="InterPro" id="IPR002759">
    <property type="entry name" value="Pop5/Rpp14/Rnp2-like"/>
</dbReference>
<comment type="function">
    <text evidence="9">Component of ribonuclease P, a protein complex that generates mature tRNA molecules by cleaving their 5'-ends. Also a component of RNase MRP, which cleaves pre-rRNA sequences.</text>
</comment>
<evidence type="ECO:0000313" key="12">
    <source>
        <dbReference type="EMBL" id="GCB20177.1"/>
    </source>
</evidence>
<dbReference type="Pfam" id="PF01900">
    <property type="entry name" value="RNase_P_Rpp14"/>
    <property type="match status" value="1"/>
</dbReference>
<keyword evidence="13" id="KW-1185">Reference proteome</keyword>
<evidence type="ECO:0000256" key="3">
    <source>
        <dbReference type="ARBA" id="ARBA00010800"/>
    </source>
</evidence>
<dbReference type="GO" id="GO:0004526">
    <property type="term" value="F:ribonuclease P activity"/>
    <property type="evidence" value="ECO:0007669"/>
    <property type="project" value="UniProtKB-EC"/>
</dbReference>
<dbReference type="GO" id="GO:0000172">
    <property type="term" value="C:ribonuclease MRP complex"/>
    <property type="evidence" value="ECO:0007669"/>
    <property type="project" value="TreeGrafter"/>
</dbReference>
<dbReference type="PANTHER" id="PTHR15441">
    <property type="entry name" value="RIBONUCLEASE P PROTEIN SUBUNIT P14"/>
    <property type="match status" value="1"/>
</dbReference>
<evidence type="ECO:0000256" key="4">
    <source>
        <dbReference type="ARBA" id="ARBA00012179"/>
    </source>
</evidence>
<keyword evidence="6" id="KW-0378">Hydrolase</keyword>
<dbReference type="GO" id="GO:0033204">
    <property type="term" value="F:ribonuclease P RNA binding"/>
    <property type="evidence" value="ECO:0007669"/>
    <property type="project" value="InterPro"/>
</dbReference>
<evidence type="ECO:0000256" key="11">
    <source>
        <dbReference type="SAM" id="MobiDB-lite"/>
    </source>
</evidence>
<reference evidence="12 13" key="1">
    <citation type="submission" date="2016-09" db="EMBL/GenBank/DDBJ databases">
        <title>Aspergillus awamori IFM 58123T.</title>
        <authorList>
            <person name="Kusuya Y."/>
            <person name="Shimizu M."/>
            <person name="Takahashi H."/>
            <person name="Yaguchi T."/>
        </authorList>
    </citation>
    <scope>NUCLEOTIDE SEQUENCE [LARGE SCALE GENOMIC DNA]</scope>
    <source>
        <strain evidence="12 13">IFM 58123</strain>
    </source>
</reference>
<gene>
    <name evidence="12" type="ORF">AAWM_03062</name>
</gene>
<keyword evidence="5 10" id="KW-0819">tRNA processing</keyword>
<dbReference type="PIRSF" id="PIRSF023803">
    <property type="entry name" value="Ribonuclease_P_prd"/>
    <property type="match status" value="1"/>
</dbReference>
<dbReference type="GO" id="GO:0005730">
    <property type="term" value="C:nucleolus"/>
    <property type="evidence" value="ECO:0007669"/>
    <property type="project" value="TreeGrafter"/>
</dbReference>
<dbReference type="GO" id="GO:0000460">
    <property type="term" value="P:maturation of 5.8S rRNA"/>
    <property type="evidence" value="ECO:0007669"/>
    <property type="project" value="UniProtKB-ARBA"/>
</dbReference>
<comment type="caution">
    <text evidence="12">The sequence shown here is derived from an EMBL/GenBank/DDBJ whole genome shotgun (WGS) entry which is preliminary data.</text>
</comment>
<evidence type="ECO:0000256" key="8">
    <source>
        <dbReference type="ARBA" id="ARBA00044198"/>
    </source>
</evidence>
<comment type="catalytic activity">
    <reaction evidence="1 10">
        <text>Endonucleolytic cleavage of RNA, removing 5'-extranucleotides from tRNA precursor.</text>
        <dbReference type="EC" id="3.1.26.5"/>
    </reaction>
</comment>
<dbReference type="FunFam" id="3.30.70.3250:FF:000004">
    <property type="entry name" value="Ribonuclease P/MRP protein subunit POP5"/>
    <property type="match status" value="1"/>
</dbReference>